<proteinExistence type="predicted"/>
<dbReference type="STRING" id="1561998.A0A1I7T542"/>
<feature type="region of interest" description="Disordered" evidence="4">
    <location>
        <begin position="637"/>
        <end position="667"/>
    </location>
</feature>
<feature type="region of interest" description="Disordered" evidence="4">
    <location>
        <begin position="701"/>
        <end position="757"/>
    </location>
</feature>
<dbReference type="Gene3D" id="1.10.8.10">
    <property type="entry name" value="DNA helicase RuvA subunit, C-terminal domain"/>
    <property type="match status" value="1"/>
</dbReference>
<feature type="region of interest" description="Disordered" evidence="4">
    <location>
        <begin position="452"/>
        <end position="563"/>
    </location>
</feature>
<dbReference type="InterPro" id="IPR009060">
    <property type="entry name" value="UBA-like_sf"/>
</dbReference>
<feature type="compositionally biased region" description="Polar residues" evidence="4">
    <location>
        <begin position="639"/>
        <end position="654"/>
    </location>
</feature>
<organism evidence="5 6">
    <name type="scientific">Caenorhabditis tropicalis</name>
    <dbReference type="NCBI Taxonomy" id="1561998"/>
    <lineage>
        <taxon>Eukaryota</taxon>
        <taxon>Metazoa</taxon>
        <taxon>Ecdysozoa</taxon>
        <taxon>Nematoda</taxon>
        <taxon>Chromadorea</taxon>
        <taxon>Rhabditida</taxon>
        <taxon>Rhabditina</taxon>
        <taxon>Rhabditomorpha</taxon>
        <taxon>Rhabditoidea</taxon>
        <taxon>Rhabditidae</taxon>
        <taxon>Peloderinae</taxon>
        <taxon>Caenorhabditis</taxon>
    </lineage>
</organism>
<accession>A0A1I7T542</accession>
<feature type="compositionally biased region" description="Low complexity" evidence="4">
    <location>
        <begin position="518"/>
        <end position="541"/>
    </location>
</feature>
<feature type="compositionally biased region" description="Gly residues" evidence="4">
    <location>
        <begin position="199"/>
        <end position="208"/>
    </location>
</feature>
<evidence type="ECO:0000313" key="5">
    <source>
        <dbReference type="Proteomes" id="UP000095282"/>
    </source>
</evidence>
<feature type="compositionally biased region" description="Low complexity" evidence="4">
    <location>
        <begin position="548"/>
        <end position="558"/>
    </location>
</feature>
<feature type="compositionally biased region" description="Polar residues" evidence="4">
    <location>
        <begin position="336"/>
        <end position="351"/>
    </location>
</feature>
<feature type="compositionally biased region" description="Polar residues" evidence="4">
    <location>
        <begin position="483"/>
        <end position="517"/>
    </location>
</feature>
<keyword evidence="5" id="KW-1185">Reference proteome</keyword>
<keyword evidence="3" id="KW-0597">Phosphoprotein</keyword>
<name>A0A1I7T542_9PELO</name>
<keyword evidence="2" id="KW-0963">Cytoplasm</keyword>
<dbReference type="Proteomes" id="UP000095282">
    <property type="component" value="Unplaced"/>
</dbReference>
<dbReference type="AlphaFoldDB" id="A0A1I7T542"/>
<protein>
    <submittedName>
        <fullName evidence="6">Protein lingerer</fullName>
    </submittedName>
</protein>
<feature type="compositionally biased region" description="Polar residues" evidence="4">
    <location>
        <begin position="724"/>
        <end position="738"/>
    </location>
</feature>
<comment type="subcellular location">
    <subcellularLocation>
        <location evidence="1">Cytoplasm</location>
    </subcellularLocation>
</comment>
<feature type="compositionally biased region" description="Low complexity" evidence="4">
    <location>
        <begin position="256"/>
        <end position="272"/>
    </location>
</feature>
<evidence type="ECO:0000256" key="4">
    <source>
        <dbReference type="SAM" id="MobiDB-lite"/>
    </source>
</evidence>
<evidence type="ECO:0000256" key="2">
    <source>
        <dbReference type="ARBA" id="ARBA00022490"/>
    </source>
</evidence>
<dbReference type="GO" id="GO:0005737">
    <property type="term" value="C:cytoplasm"/>
    <property type="evidence" value="ECO:0007669"/>
    <property type="project" value="UniProtKB-SubCell"/>
</dbReference>
<evidence type="ECO:0000313" key="6">
    <source>
        <dbReference type="WBParaSite" id="Csp11.Scaffold508.g2487.t2"/>
    </source>
</evidence>
<dbReference type="PANTHER" id="PTHR16308">
    <property type="entry name" value="UBIQUITIN ASSOCIATED PROTEIN 2-LIKE/LINGERER"/>
    <property type="match status" value="1"/>
</dbReference>
<dbReference type="eggNOG" id="ENOG502TBWK">
    <property type="taxonomic scope" value="Eukaryota"/>
</dbReference>
<dbReference type="GO" id="GO:0005634">
    <property type="term" value="C:nucleus"/>
    <property type="evidence" value="ECO:0007669"/>
    <property type="project" value="TreeGrafter"/>
</dbReference>
<feature type="region of interest" description="Disordered" evidence="4">
    <location>
        <begin position="112"/>
        <end position="366"/>
    </location>
</feature>
<dbReference type="InterPro" id="IPR051833">
    <property type="entry name" value="TC-DDR_regulator"/>
</dbReference>
<sequence length="757" mass="82026">MEILFANTTKRNETSGFYTAAIADRILFVARPTGRIMGIKSDKKANSDQARLARLTLEGNSGSEEDMQLMIKTIIETTGCTQSQAEIALLDSDNNLYGAIDHILDAGDKLDSWTEQKGPKKEKKKSDEGSFNSRNYVARGRGGGTGFVDRGGRGRSNGAPRESRENRETREPREPREHKDGGGSAPRSSRGGFERPYVGRGGRGGSRGGYSRAVAPSSTIEPDAFVAELDDNSTKVDATVTEVQTPVEESVTATVPTSSAPAPISFAAVAAAAHRKEAMRKQQAQNPPPAAPPRRSLSPQPPLPATATPVKEEPAQPVFSEPETSHQPERDDGFFQSESSALAEEQTPNVSTHHDDNVQSSPEQTNQAWTTQLKTDLGIGLHDGPGLVLSPIPSAPAVQAIPDPGVEFVGAAPTNVHDYSFGFEAPPSPQVPSADASAASISANNEQLFNSSRIIPKQVEPERTTIPNGDYNLKASSPPLPYGQSNRGLSYDTSSASYPPTDRLASNKSQFNNPGQLQSQQSAQQQPQQQQQQPQPAQQQQPTPPAQAPQASHPQHPQMLFTPQMPYGYMNSYMNMYSPMQGVRDDQYAALMQYGMGVDLTNLSTILPQPNALSQSANAQQVQSGQQREAHGLMDFNKFGSQNSRDQQSQQPSNVGPPPGFQTTNYMQQPNLSSLFMQQPYPAAPHTFGFMNMMPNVGANTGARQMYGQDDDRKNYDKMAGSKPATQQNQHSQYQHNGGNLGKYGNSMNKPPYNWGN</sequence>
<dbReference type="SUPFAM" id="SSF46934">
    <property type="entry name" value="UBA-like"/>
    <property type="match status" value="1"/>
</dbReference>
<dbReference type="PANTHER" id="PTHR16308:SF13">
    <property type="entry name" value="PROTEIN LINGERER"/>
    <property type="match status" value="1"/>
</dbReference>
<feature type="compositionally biased region" description="Basic and acidic residues" evidence="4">
    <location>
        <begin position="323"/>
        <end position="333"/>
    </location>
</feature>
<feature type="compositionally biased region" description="Basic and acidic residues" evidence="4">
    <location>
        <begin position="112"/>
        <end position="128"/>
    </location>
</feature>
<dbReference type="WBParaSite" id="Csp11.Scaffold508.g2487.t2">
    <property type="protein sequence ID" value="Csp11.Scaffold508.g2487.t2"/>
    <property type="gene ID" value="Csp11.Scaffold508.g2487"/>
</dbReference>
<feature type="compositionally biased region" description="Basic and acidic residues" evidence="4">
    <location>
        <begin position="161"/>
        <end position="181"/>
    </location>
</feature>
<evidence type="ECO:0000256" key="3">
    <source>
        <dbReference type="ARBA" id="ARBA00022553"/>
    </source>
</evidence>
<evidence type="ECO:0000256" key="1">
    <source>
        <dbReference type="ARBA" id="ARBA00004496"/>
    </source>
</evidence>
<dbReference type="CDD" id="cd14277">
    <property type="entry name" value="UBA_UBP2_like"/>
    <property type="match status" value="1"/>
</dbReference>
<reference evidence="6" key="1">
    <citation type="submission" date="2016-11" db="UniProtKB">
        <authorList>
            <consortium name="WormBaseParasite"/>
        </authorList>
    </citation>
    <scope>IDENTIFICATION</scope>
</reference>